<keyword evidence="1" id="KW-0812">Transmembrane</keyword>
<feature type="transmembrane region" description="Helical" evidence="1">
    <location>
        <begin position="49"/>
        <end position="67"/>
    </location>
</feature>
<accession>L0KZ72</accession>
<protein>
    <submittedName>
        <fullName evidence="2">Uncharacterized protein</fullName>
    </submittedName>
</protein>
<keyword evidence="1" id="KW-0472">Membrane</keyword>
<evidence type="ECO:0000313" key="2">
    <source>
        <dbReference type="EMBL" id="AGB49378.1"/>
    </source>
</evidence>
<proteinExistence type="predicted"/>
<dbReference type="HOGENOM" id="CLU_2379412_0_0_2"/>
<dbReference type="STRING" id="867904.Metho_1144"/>
<dbReference type="AlphaFoldDB" id="L0KZ72"/>
<dbReference type="KEGG" id="mhz:Metho_1144"/>
<sequence>MESRKLDCEIDRSLSLEEIKLKAVVEGLLFIIRKGNYMDKEIRFLKYKYIHLVSALHISLFSGMLFMKIHQYADNGFGIGTRKMNDQSCLSRLN</sequence>
<evidence type="ECO:0000313" key="3">
    <source>
        <dbReference type="Proteomes" id="UP000010866"/>
    </source>
</evidence>
<reference evidence="3" key="1">
    <citation type="submission" date="2012-02" db="EMBL/GenBank/DDBJ databases">
        <title>Complete sequence of chromosome of Methanomethylovorans hollandica DSM 15978.</title>
        <authorList>
            <person name="Lucas S."/>
            <person name="Copeland A."/>
            <person name="Lapidus A."/>
            <person name="Glavina del Rio T."/>
            <person name="Dalin E."/>
            <person name="Tice H."/>
            <person name="Bruce D."/>
            <person name="Goodwin L."/>
            <person name="Pitluck S."/>
            <person name="Peters L."/>
            <person name="Mikhailova N."/>
            <person name="Held B."/>
            <person name="Kyrpides N."/>
            <person name="Mavromatis K."/>
            <person name="Ivanova N."/>
            <person name="Brettin T."/>
            <person name="Detter J.C."/>
            <person name="Han C."/>
            <person name="Larimer F."/>
            <person name="Land M."/>
            <person name="Hauser L."/>
            <person name="Markowitz V."/>
            <person name="Cheng J.-F."/>
            <person name="Hugenholtz P."/>
            <person name="Woyke T."/>
            <person name="Wu D."/>
            <person name="Spring S."/>
            <person name="Schroeder M."/>
            <person name="Brambilla E."/>
            <person name="Klenk H.-P."/>
            <person name="Eisen J.A."/>
        </authorList>
    </citation>
    <scope>NUCLEOTIDE SEQUENCE [LARGE SCALE GENOMIC DNA]</scope>
    <source>
        <strain evidence="3">DSM 15978 / NBRC 107637 / DMS1</strain>
    </source>
</reference>
<dbReference type="Proteomes" id="UP000010866">
    <property type="component" value="Chromosome"/>
</dbReference>
<keyword evidence="3" id="KW-1185">Reference proteome</keyword>
<name>L0KZ72_METHD</name>
<organism evidence="2 3">
    <name type="scientific">Methanomethylovorans hollandica (strain DSM 15978 / NBRC 107637 / DMS1)</name>
    <dbReference type="NCBI Taxonomy" id="867904"/>
    <lineage>
        <taxon>Archaea</taxon>
        <taxon>Methanobacteriati</taxon>
        <taxon>Methanobacteriota</taxon>
        <taxon>Stenosarchaea group</taxon>
        <taxon>Methanomicrobia</taxon>
        <taxon>Methanosarcinales</taxon>
        <taxon>Methanosarcinaceae</taxon>
        <taxon>Methanomethylovorans</taxon>
    </lineage>
</organism>
<gene>
    <name evidence="2" type="ordered locus">Metho_1144</name>
</gene>
<dbReference type="EMBL" id="CP003362">
    <property type="protein sequence ID" value="AGB49378.1"/>
    <property type="molecule type" value="Genomic_DNA"/>
</dbReference>
<evidence type="ECO:0000256" key="1">
    <source>
        <dbReference type="SAM" id="Phobius"/>
    </source>
</evidence>
<keyword evidence="1" id="KW-1133">Transmembrane helix</keyword>